<dbReference type="PANTHER" id="PTHR15140:SF37">
    <property type="entry name" value="UBIQUITIN-LIKE DOMAIN-CONTAINING PROTEIN"/>
    <property type="match status" value="1"/>
</dbReference>
<dbReference type="InterPro" id="IPR032675">
    <property type="entry name" value="LRR_dom_sf"/>
</dbReference>
<proteinExistence type="predicted"/>
<gene>
    <name evidence="1" type="ORF">Adt_33036</name>
</gene>
<dbReference type="Gene3D" id="3.80.10.10">
    <property type="entry name" value="Ribonuclease Inhibitor"/>
    <property type="match status" value="1"/>
</dbReference>
<dbReference type="Proteomes" id="UP001604336">
    <property type="component" value="Unassembled WGS sequence"/>
</dbReference>
<evidence type="ECO:0000313" key="1">
    <source>
        <dbReference type="EMBL" id="KAL2480070.1"/>
    </source>
</evidence>
<protein>
    <submittedName>
        <fullName evidence="1">Late blight resistance proteinR1A-10</fullName>
    </submittedName>
</protein>
<name>A0ABD1QV49_9LAMI</name>
<organism evidence="1 2">
    <name type="scientific">Abeliophyllum distichum</name>
    <dbReference type="NCBI Taxonomy" id="126358"/>
    <lineage>
        <taxon>Eukaryota</taxon>
        <taxon>Viridiplantae</taxon>
        <taxon>Streptophyta</taxon>
        <taxon>Embryophyta</taxon>
        <taxon>Tracheophyta</taxon>
        <taxon>Spermatophyta</taxon>
        <taxon>Magnoliopsida</taxon>
        <taxon>eudicotyledons</taxon>
        <taxon>Gunneridae</taxon>
        <taxon>Pentapetalae</taxon>
        <taxon>asterids</taxon>
        <taxon>lamiids</taxon>
        <taxon>Lamiales</taxon>
        <taxon>Oleaceae</taxon>
        <taxon>Forsythieae</taxon>
        <taxon>Abeliophyllum</taxon>
    </lineage>
</organism>
<dbReference type="AlphaFoldDB" id="A0ABD1QV49"/>
<keyword evidence="2" id="KW-1185">Reference proteome</keyword>
<accession>A0ABD1QV49</accession>
<reference evidence="2" key="1">
    <citation type="submission" date="2024-07" db="EMBL/GenBank/DDBJ databases">
        <title>Two chromosome-level genome assemblies of Korean endemic species Abeliophyllum distichum and Forsythia ovata (Oleaceae).</title>
        <authorList>
            <person name="Jang H."/>
        </authorList>
    </citation>
    <scope>NUCLEOTIDE SEQUENCE [LARGE SCALE GENOMIC DNA]</scope>
</reference>
<evidence type="ECO:0000313" key="2">
    <source>
        <dbReference type="Proteomes" id="UP001604336"/>
    </source>
</evidence>
<comment type="caution">
    <text evidence="1">The sequence shown here is derived from an EMBL/GenBank/DDBJ whole genome shotgun (WGS) entry which is preliminary data.</text>
</comment>
<sequence>MHDLLRKGCMRMAHEENFLYVKSRYLRIFPEEASFRRHLSIHDDASNSCSEDDIKLRRFPEEILQLVNLRYIAIACHAKVPPSIAVLWNLQTLIVEDPLGIACKLPMKIWNMLQLRHLKFSRVGFYFSSLARRLENLLTLSMIDNLDYNHIIIRTPNLNKLGIHYNPDSSHSLDHFVHLQKLETLKILFDSPANSTFNHISLPSNLKKITLEGGRIDWKNMRIFGSLPNLEVLKLHDFAFLGQRVVTK</sequence>
<dbReference type="PANTHER" id="PTHR15140">
    <property type="entry name" value="TUBULIN-SPECIFIC CHAPERONE E"/>
    <property type="match status" value="1"/>
</dbReference>
<dbReference type="EMBL" id="JBFOLK010000010">
    <property type="protein sequence ID" value="KAL2480070.1"/>
    <property type="molecule type" value="Genomic_DNA"/>
</dbReference>
<dbReference type="SUPFAM" id="SSF52047">
    <property type="entry name" value="RNI-like"/>
    <property type="match status" value="1"/>
</dbReference>